<dbReference type="AlphaFoldDB" id="A0A346CIU1"/>
<keyword evidence="2" id="KW-0964">Secreted</keyword>
<dbReference type="Pfam" id="PF02950">
    <property type="entry name" value="Conotoxin"/>
    <property type="match status" value="1"/>
</dbReference>
<sequence>MMSKLGALLTICLLLFPITALLMDGDQPADRPAERMEDDISSEVHRLLERRPPGCCSWPCPRYSNGKLVCFCCLG</sequence>
<dbReference type="EMBL" id="MH360441">
    <property type="protein sequence ID" value="AXL95490.1"/>
    <property type="molecule type" value="mRNA"/>
</dbReference>
<dbReference type="InterPro" id="IPR004214">
    <property type="entry name" value="Conotoxin"/>
</dbReference>
<accession>A0A346CIU1</accession>
<evidence type="ECO:0000256" key="1">
    <source>
        <dbReference type="ARBA" id="ARBA00004613"/>
    </source>
</evidence>
<proteinExistence type="evidence at transcript level"/>
<keyword evidence="3" id="KW-0732">Signal</keyword>
<protein>
    <submittedName>
        <fullName evidence="4">Conotoxin superfamily M</fullName>
    </submittedName>
</protein>
<evidence type="ECO:0000313" key="4">
    <source>
        <dbReference type="EMBL" id="AXL95490.1"/>
    </source>
</evidence>
<evidence type="ECO:0000256" key="3">
    <source>
        <dbReference type="SAM" id="SignalP"/>
    </source>
</evidence>
<dbReference type="GO" id="GO:0008200">
    <property type="term" value="F:ion channel inhibitor activity"/>
    <property type="evidence" value="ECO:0007669"/>
    <property type="project" value="InterPro"/>
</dbReference>
<feature type="signal peptide" evidence="3">
    <location>
        <begin position="1"/>
        <end position="20"/>
    </location>
</feature>
<evidence type="ECO:0000256" key="2">
    <source>
        <dbReference type="ARBA" id="ARBA00022525"/>
    </source>
</evidence>
<comment type="subcellular location">
    <subcellularLocation>
        <location evidence="1">Secreted</location>
    </subcellularLocation>
</comment>
<feature type="chain" id="PRO_5016583076" evidence="3">
    <location>
        <begin position="21"/>
        <end position="75"/>
    </location>
</feature>
<reference evidence="4" key="1">
    <citation type="journal article" date="2018" name="Genome Biol. Evol.">
        <title>Conotoxin diversity in Chelyconus ermineus (Born, 1778) and the convergent origin of piscivory in the Atlantic and Indo-Pacific cones.</title>
        <authorList>
            <person name="Abalde S."/>
            <person name="Tenorio M.J."/>
            <person name="Afonso C.M."/>
            <person name="Zardoya R."/>
        </authorList>
    </citation>
    <scope>NUCLEOTIDE SEQUENCE</scope>
    <source>
        <strain evidence="4">Cerm_153</strain>
    </source>
</reference>
<name>A0A346CIU1_CONER</name>
<dbReference type="GO" id="GO:0005576">
    <property type="term" value="C:extracellular region"/>
    <property type="evidence" value="ECO:0007669"/>
    <property type="project" value="UniProtKB-SubCell"/>
</dbReference>
<organism evidence="4">
    <name type="scientific">Conus ermineus</name>
    <name type="common">Agate cone</name>
    <name type="synonym">Chelyconus ermineus</name>
    <dbReference type="NCBI Taxonomy" id="55423"/>
    <lineage>
        <taxon>Eukaryota</taxon>
        <taxon>Metazoa</taxon>
        <taxon>Spiralia</taxon>
        <taxon>Lophotrochozoa</taxon>
        <taxon>Mollusca</taxon>
        <taxon>Gastropoda</taxon>
        <taxon>Caenogastropoda</taxon>
        <taxon>Neogastropoda</taxon>
        <taxon>Conoidea</taxon>
        <taxon>Conidae</taxon>
        <taxon>Conus</taxon>
        <taxon>Chelyconus</taxon>
    </lineage>
</organism>